<dbReference type="AlphaFoldDB" id="A0AAN9VFH1"/>
<organism evidence="2 3">
    <name type="scientific">Gryllus longicercus</name>
    <dbReference type="NCBI Taxonomy" id="2509291"/>
    <lineage>
        <taxon>Eukaryota</taxon>
        <taxon>Metazoa</taxon>
        <taxon>Ecdysozoa</taxon>
        <taxon>Arthropoda</taxon>
        <taxon>Hexapoda</taxon>
        <taxon>Insecta</taxon>
        <taxon>Pterygota</taxon>
        <taxon>Neoptera</taxon>
        <taxon>Polyneoptera</taxon>
        <taxon>Orthoptera</taxon>
        <taxon>Ensifera</taxon>
        <taxon>Gryllidea</taxon>
        <taxon>Grylloidea</taxon>
        <taxon>Gryllidae</taxon>
        <taxon>Gryllinae</taxon>
        <taxon>Gryllus</taxon>
    </lineage>
</organism>
<gene>
    <name evidence="2" type="ORF">R5R35_009487</name>
</gene>
<dbReference type="Proteomes" id="UP001378592">
    <property type="component" value="Unassembled WGS sequence"/>
</dbReference>
<feature type="domain" description="Farnesoic acid O-methyl transferase" evidence="1">
    <location>
        <begin position="147"/>
        <end position="275"/>
    </location>
</feature>
<dbReference type="SMART" id="SM00696">
    <property type="entry name" value="DM9"/>
    <property type="match status" value="2"/>
</dbReference>
<protein>
    <recommendedName>
        <fullName evidence="1">Farnesoic acid O-methyl transferase domain-containing protein</fullName>
    </recommendedName>
</protein>
<name>A0AAN9VFH1_9ORTH</name>
<feature type="domain" description="Farnesoic acid O-methyl transferase" evidence="1">
    <location>
        <begin position="10"/>
        <end position="137"/>
    </location>
</feature>
<accession>A0AAN9VFH1</accession>
<evidence type="ECO:0000259" key="1">
    <source>
        <dbReference type="Pfam" id="PF12248"/>
    </source>
</evidence>
<evidence type="ECO:0000313" key="2">
    <source>
        <dbReference type="EMBL" id="KAK7790441.1"/>
    </source>
</evidence>
<dbReference type="Pfam" id="PF11901">
    <property type="entry name" value="DM9"/>
    <property type="match status" value="1"/>
</dbReference>
<dbReference type="PANTHER" id="PTHR36695">
    <property type="entry name" value="AGAP008648-PA"/>
    <property type="match status" value="1"/>
</dbReference>
<dbReference type="PANTHER" id="PTHR36695:SF12">
    <property type="entry name" value="AGAP008648-PA"/>
    <property type="match status" value="1"/>
</dbReference>
<dbReference type="InterPro" id="IPR006616">
    <property type="entry name" value="DM9_repeat"/>
</dbReference>
<dbReference type="EMBL" id="JAZDUA010000625">
    <property type="protein sequence ID" value="KAK7790441.1"/>
    <property type="molecule type" value="Genomic_DNA"/>
</dbReference>
<sequence length="460" mass="49695">MSIELETPDKLEYQFHPVTSGSLNFKIKAPNDAHVALTAGPEEADPMYEVFIGGWGNTKSVIRRDRTKPDKAEAETPDILSGDEFRGFWLRWNGGLIEVGKEGEAAPFLSWQDPEPAPVGHYGVCTGWGASGAWVLDGGHEVQTADKLEYQFRPVPVGALEVFVRTPSNAHIALTKGPQETEPMYEIILGGWENSASVIRYNREKPDKVREDTPGLLGSDDFRRFEVRWEHGLVSVRAGAGGGAPLIQWRDPAHIGVTHFGVRTAWGASGRWRLRTFDPRSNLPQARVPGWNIPSAADMMRPPPAGAPGFSVPSAPPAGSTPTWVDARAGEVPPEAVPGGFDGEQLYVGRAQHEGALIPGKVVPSHGVCYVAWGGAEHGKEEYQVLCGCDVTWVPTAGGEIPSNALPSGETEDGEPLFTGRAQHEGTVTVGKVQASHNVCYIPYGGQELGYPDYEVLVPK</sequence>
<dbReference type="Pfam" id="PF12248">
    <property type="entry name" value="Methyltransf_FA"/>
    <property type="match status" value="2"/>
</dbReference>
<evidence type="ECO:0000313" key="3">
    <source>
        <dbReference type="Proteomes" id="UP001378592"/>
    </source>
</evidence>
<dbReference type="InterPro" id="IPR022041">
    <property type="entry name" value="Methyltransf_FA"/>
</dbReference>
<keyword evidence="3" id="KW-1185">Reference proteome</keyword>
<proteinExistence type="predicted"/>
<reference evidence="2 3" key="1">
    <citation type="submission" date="2024-03" db="EMBL/GenBank/DDBJ databases">
        <title>The genome assembly and annotation of the cricket Gryllus longicercus Weissman &amp; Gray.</title>
        <authorList>
            <person name="Szrajer S."/>
            <person name="Gray D."/>
            <person name="Ylla G."/>
        </authorList>
    </citation>
    <scope>NUCLEOTIDE SEQUENCE [LARGE SCALE GENOMIC DNA]</scope>
    <source>
        <strain evidence="2">DAG 2021-001</strain>
        <tissue evidence="2">Whole body minus gut</tissue>
    </source>
</reference>
<comment type="caution">
    <text evidence="2">The sequence shown here is derived from an EMBL/GenBank/DDBJ whole genome shotgun (WGS) entry which is preliminary data.</text>
</comment>